<dbReference type="Proteomes" id="UP000198555">
    <property type="component" value="Unassembled WGS sequence"/>
</dbReference>
<accession>A0A1H6KEE8</accession>
<keyword evidence="2" id="KW-1185">Reference proteome</keyword>
<organism evidence="1 2">
    <name type="scientific">Epilithonimonas hominis</name>
    <dbReference type="NCBI Taxonomy" id="420404"/>
    <lineage>
        <taxon>Bacteria</taxon>
        <taxon>Pseudomonadati</taxon>
        <taxon>Bacteroidota</taxon>
        <taxon>Flavobacteriia</taxon>
        <taxon>Flavobacteriales</taxon>
        <taxon>Weeksellaceae</taxon>
        <taxon>Chryseobacterium group</taxon>
        <taxon>Epilithonimonas</taxon>
    </lineage>
</organism>
<dbReference type="AlphaFoldDB" id="A0A1H6KEE8"/>
<evidence type="ECO:0000313" key="1">
    <source>
        <dbReference type="EMBL" id="SEH70987.1"/>
    </source>
</evidence>
<sequence>MDQKIKTKAISRSRIVPVAVYSKDGGFRYFMYGKEVQLHQFKKYCKRMPPIEVVTLKNV</sequence>
<name>A0A1H6KEE8_9FLAO</name>
<gene>
    <name evidence="1" type="ORF">SAMN05421793_12213</name>
</gene>
<reference evidence="2" key="1">
    <citation type="submission" date="2016-10" db="EMBL/GenBank/DDBJ databases">
        <authorList>
            <person name="Varghese N."/>
            <person name="Submissions S."/>
        </authorList>
    </citation>
    <scope>NUCLEOTIDE SEQUENCE [LARGE SCALE GENOMIC DNA]</scope>
    <source>
        <strain evidence="2">DSM 19326</strain>
    </source>
</reference>
<proteinExistence type="predicted"/>
<dbReference type="EMBL" id="FNWX01000022">
    <property type="protein sequence ID" value="SEH70987.1"/>
    <property type="molecule type" value="Genomic_DNA"/>
</dbReference>
<protein>
    <submittedName>
        <fullName evidence="1">Uncharacterized protein</fullName>
    </submittedName>
</protein>
<dbReference type="STRING" id="420404.SAMN05421793_12213"/>
<evidence type="ECO:0000313" key="2">
    <source>
        <dbReference type="Proteomes" id="UP000198555"/>
    </source>
</evidence>